<evidence type="ECO:0000256" key="1">
    <source>
        <dbReference type="SAM" id="SignalP"/>
    </source>
</evidence>
<protein>
    <recommendedName>
        <fullName evidence="2">Immunoglobulin domain-containing protein</fullName>
    </recommendedName>
</protein>
<dbReference type="EMBL" id="MU591762">
    <property type="protein sequence ID" value="KAI5607428.1"/>
    <property type="molecule type" value="Genomic_DNA"/>
</dbReference>
<organism evidence="3 4">
    <name type="scientific">Silurus asotus</name>
    <name type="common">Amur catfish</name>
    <name type="synonym">Parasilurus asotus</name>
    <dbReference type="NCBI Taxonomy" id="30991"/>
    <lineage>
        <taxon>Eukaryota</taxon>
        <taxon>Metazoa</taxon>
        <taxon>Chordata</taxon>
        <taxon>Craniata</taxon>
        <taxon>Vertebrata</taxon>
        <taxon>Euteleostomi</taxon>
        <taxon>Actinopterygii</taxon>
        <taxon>Neopterygii</taxon>
        <taxon>Teleostei</taxon>
        <taxon>Ostariophysi</taxon>
        <taxon>Siluriformes</taxon>
        <taxon>Siluridae</taxon>
        <taxon>Silurus</taxon>
    </lineage>
</organism>
<feature type="signal peptide" evidence="1">
    <location>
        <begin position="1"/>
        <end position="21"/>
    </location>
</feature>
<feature type="domain" description="Immunoglobulin" evidence="2">
    <location>
        <begin position="30"/>
        <end position="114"/>
    </location>
</feature>
<keyword evidence="1" id="KW-0732">Signal</keyword>
<dbReference type="AlphaFoldDB" id="A0AAD5A0C0"/>
<evidence type="ECO:0000259" key="2">
    <source>
        <dbReference type="SMART" id="SM00409"/>
    </source>
</evidence>
<accession>A0AAD5A0C0</accession>
<reference evidence="3" key="1">
    <citation type="submission" date="2018-07" db="EMBL/GenBank/DDBJ databases">
        <title>Comparative genomics of catfishes provides insights into carnivory and benthic adaptation.</title>
        <authorList>
            <person name="Zhang Y."/>
            <person name="Wang D."/>
            <person name="Peng Z."/>
            <person name="Zheng S."/>
            <person name="Shao F."/>
            <person name="Tao W."/>
        </authorList>
    </citation>
    <scope>NUCLEOTIDE SEQUENCE</scope>
    <source>
        <strain evidence="3">Chongqing</strain>
    </source>
</reference>
<dbReference type="InterPro" id="IPR003599">
    <property type="entry name" value="Ig_sub"/>
</dbReference>
<dbReference type="Gene3D" id="2.60.40.10">
    <property type="entry name" value="Immunoglobulins"/>
    <property type="match status" value="1"/>
</dbReference>
<name>A0AAD5A0C0_SILAS</name>
<sequence length="205" mass="22869">MDQTYLLHWMLMSVLLITVYGNNTDVNITCPDQTGTVGELLTLTCNVTCKSYVYKDHLFRHNGKLLSDKMEPVDGNRTYYYTIANPTLNDSGVYTLWIQMTHGCNSTNFTVTIGLKEEAQKAPPSLKWRIAHREGLERSEALCGGLERSDALGEDQSLSNALSGDLGWSDVLSGDRRQRHAPSGDQGLSQSFVIIELRAPEKLIK</sequence>
<dbReference type="SUPFAM" id="SSF48726">
    <property type="entry name" value="Immunoglobulin"/>
    <property type="match status" value="1"/>
</dbReference>
<feature type="chain" id="PRO_5042129228" description="Immunoglobulin domain-containing protein" evidence="1">
    <location>
        <begin position="22"/>
        <end position="205"/>
    </location>
</feature>
<dbReference type="SMART" id="SM00409">
    <property type="entry name" value="IG"/>
    <property type="match status" value="1"/>
</dbReference>
<evidence type="ECO:0000313" key="4">
    <source>
        <dbReference type="Proteomes" id="UP001205998"/>
    </source>
</evidence>
<dbReference type="Proteomes" id="UP001205998">
    <property type="component" value="Unassembled WGS sequence"/>
</dbReference>
<dbReference type="InterPro" id="IPR013783">
    <property type="entry name" value="Ig-like_fold"/>
</dbReference>
<proteinExistence type="predicted"/>
<keyword evidence="4" id="KW-1185">Reference proteome</keyword>
<comment type="caution">
    <text evidence="3">The sequence shown here is derived from an EMBL/GenBank/DDBJ whole genome shotgun (WGS) entry which is preliminary data.</text>
</comment>
<dbReference type="InterPro" id="IPR036179">
    <property type="entry name" value="Ig-like_dom_sf"/>
</dbReference>
<evidence type="ECO:0000313" key="3">
    <source>
        <dbReference type="EMBL" id="KAI5607428.1"/>
    </source>
</evidence>
<gene>
    <name evidence="3" type="ORF">C0J50_1739</name>
</gene>